<proteinExistence type="predicted"/>
<name>A0A4U8Q119_9FIRM</name>
<dbReference type="InterPro" id="IPR050490">
    <property type="entry name" value="Bact_solute-bd_prot1"/>
</dbReference>
<feature type="compositionally biased region" description="Basic and acidic residues" evidence="6">
    <location>
        <begin position="33"/>
        <end position="58"/>
    </location>
</feature>
<dbReference type="Gene3D" id="3.40.190.10">
    <property type="entry name" value="Periplasmic binding protein-like II"/>
    <property type="match status" value="1"/>
</dbReference>
<organism evidence="8 9">
    <name type="scientific">Robinsoniella peoriensis</name>
    <dbReference type="NCBI Taxonomy" id="180332"/>
    <lineage>
        <taxon>Bacteria</taxon>
        <taxon>Bacillati</taxon>
        <taxon>Bacillota</taxon>
        <taxon>Clostridia</taxon>
        <taxon>Lachnospirales</taxon>
        <taxon>Lachnospiraceae</taxon>
        <taxon>Robinsoniella</taxon>
    </lineage>
</organism>
<dbReference type="PANTHER" id="PTHR43649:SF33">
    <property type="entry name" value="POLYGALACTURONAN_RHAMNOGALACTURONAN-BINDING PROTEIN YTCQ"/>
    <property type="match status" value="1"/>
</dbReference>
<feature type="chain" id="PRO_5039693181" evidence="7">
    <location>
        <begin position="20"/>
        <end position="479"/>
    </location>
</feature>
<keyword evidence="4" id="KW-0564">Palmitate</keyword>
<dbReference type="Proteomes" id="UP000306509">
    <property type="component" value="Unassembled WGS sequence"/>
</dbReference>
<feature type="signal peptide" evidence="7">
    <location>
        <begin position="1"/>
        <end position="19"/>
    </location>
</feature>
<evidence type="ECO:0000256" key="7">
    <source>
        <dbReference type="SAM" id="SignalP"/>
    </source>
</evidence>
<dbReference type="PANTHER" id="PTHR43649">
    <property type="entry name" value="ARABINOSE-BINDING PROTEIN-RELATED"/>
    <property type="match status" value="1"/>
</dbReference>
<gene>
    <name evidence="8" type="primary">yesO_9</name>
    <name evidence="8" type="ORF">DSM106044_05325</name>
</gene>
<keyword evidence="9" id="KW-1185">Reference proteome</keyword>
<evidence type="ECO:0000313" key="8">
    <source>
        <dbReference type="EMBL" id="TLC97958.1"/>
    </source>
</evidence>
<keyword evidence="2 7" id="KW-0732">Signal</keyword>
<evidence type="ECO:0000256" key="6">
    <source>
        <dbReference type="SAM" id="MobiDB-lite"/>
    </source>
</evidence>
<keyword evidence="3" id="KW-0472">Membrane</keyword>
<evidence type="ECO:0000256" key="5">
    <source>
        <dbReference type="ARBA" id="ARBA00023288"/>
    </source>
</evidence>
<dbReference type="AlphaFoldDB" id="A0A4U8Q119"/>
<dbReference type="RefSeq" id="WP_201278818.1">
    <property type="nucleotide sequence ID" value="NZ_QGQD01000107.1"/>
</dbReference>
<evidence type="ECO:0000256" key="4">
    <source>
        <dbReference type="ARBA" id="ARBA00023139"/>
    </source>
</evidence>
<sequence precursor="true">MKRKAIALLLACTMALSLAACGGGSTSSGTTEPKTEAKTDAATEAKSEEASTETKTDETQAAADAETKEASAGGTTEITWWAFPTFTQENAGDAFGSYEQKIIDAFETANPDIKVKLETIDFTSGPEKIVTAIEGGTICDVLFDAPGRIIDYGKSGKLAELNDMFTDDFVKDVGNDQLLQACKAGDTAYMYPISSAPFYMAFNKQMAEDAGVADLIKDGWTTDDFTTVITALHDKGYNPGSVFCSGQGGDQGTRAFVSNLYSSAITDDAITKYTINDANGVKALEYIKKAVDDGTLMNGSAYNGGDDIQNFANGQTSFTLLWSPAQPETQKELLESSKVEYIEAPFPSDDGVPALEYLVNGFCVFNNGDDAKVEASKKFIQFVCDDSEWGPKNVIRTGSFPVRQSFGDLYNNERMTTLAGWTKYYSPYYNTIDGFAEMRTLWFPMLQAVMNGDKDPQAAADEFVQQADASITNAATTAK</sequence>
<feature type="region of interest" description="Disordered" evidence="6">
    <location>
        <begin position="22"/>
        <end position="73"/>
    </location>
</feature>
<dbReference type="Pfam" id="PF01547">
    <property type="entry name" value="SBP_bac_1"/>
    <property type="match status" value="1"/>
</dbReference>
<evidence type="ECO:0000256" key="2">
    <source>
        <dbReference type="ARBA" id="ARBA00022729"/>
    </source>
</evidence>
<comment type="caution">
    <text evidence="8">The sequence shown here is derived from an EMBL/GenBank/DDBJ whole genome shotgun (WGS) entry which is preliminary data.</text>
</comment>
<dbReference type="EMBL" id="QGQD01000107">
    <property type="protein sequence ID" value="TLC97958.1"/>
    <property type="molecule type" value="Genomic_DNA"/>
</dbReference>
<dbReference type="SUPFAM" id="SSF53850">
    <property type="entry name" value="Periplasmic binding protein-like II"/>
    <property type="match status" value="1"/>
</dbReference>
<reference evidence="8 9" key="1">
    <citation type="journal article" date="2019" name="Anaerobe">
        <title>Detection of Robinsoniella peoriensis in multiple bone samples of a trauma patient.</title>
        <authorList>
            <person name="Schrottner P."/>
            <person name="Hartwich K."/>
            <person name="Bunk B."/>
            <person name="Schober I."/>
            <person name="Helbig S."/>
            <person name="Rudolph W.W."/>
            <person name="Gunzer F."/>
        </authorList>
    </citation>
    <scope>NUCLEOTIDE SEQUENCE [LARGE SCALE GENOMIC DNA]</scope>
    <source>
        <strain evidence="8 9">DSM 106044</strain>
    </source>
</reference>
<keyword evidence="5" id="KW-0449">Lipoprotein</keyword>
<evidence type="ECO:0000256" key="3">
    <source>
        <dbReference type="ARBA" id="ARBA00023136"/>
    </source>
</evidence>
<dbReference type="InterPro" id="IPR006059">
    <property type="entry name" value="SBP"/>
</dbReference>
<keyword evidence="1" id="KW-1003">Cell membrane</keyword>
<dbReference type="PROSITE" id="PS51257">
    <property type="entry name" value="PROKAR_LIPOPROTEIN"/>
    <property type="match status" value="1"/>
</dbReference>
<protein>
    <submittedName>
        <fullName evidence="8">Putative ABC transporter substrate-binding protein YesO</fullName>
    </submittedName>
</protein>
<accession>A0A4U8Q119</accession>
<evidence type="ECO:0000256" key="1">
    <source>
        <dbReference type="ARBA" id="ARBA00022475"/>
    </source>
</evidence>
<dbReference type="STRING" id="180332.GCA_000797495_01751"/>
<evidence type="ECO:0000313" key="9">
    <source>
        <dbReference type="Proteomes" id="UP000306509"/>
    </source>
</evidence>